<dbReference type="Gene3D" id="3.40.50.10070">
    <property type="entry name" value="TolB, N-terminal domain"/>
    <property type="match status" value="1"/>
</dbReference>
<feature type="domain" description="TolB N-terminal" evidence="6">
    <location>
        <begin position="30"/>
        <end position="131"/>
    </location>
</feature>
<dbReference type="InterPro" id="IPR011042">
    <property type="entry name" value="6-blade_b-propeller_TolB-like"/>
</dbReference>
<comment type="subcellular location">
    <subcellularLocation>
        <location evidence="1 5">Periplasm</location>
    </subcellularLocation>
</comment>
<dbReference type="InterPro" id="IPR014167">
    <property type="entry name" value="Tol-Pal_TolB"/>
</dbReference>
<dbReference type="RefSeq" id="WP_191777376.1">
    <property type="nucleotide sequence ID" value="NZ_JACYFU010000004.1"/>
</dbReference>
<keyword evidence="3 5" id="KW-0732">Signal</keyword>
<feature type="chain" id="PRO_5038182823" description="Tol-Pal system protein TolB" evidence="5">
    <location>
        <begin position="29"/>
        <end position="436"/>
    </location>
</feature>
<dbReference type="Proteomes" id="UP000654108">
    <property type="component" value="Unassembled WGS sequence"/>
</dbReference>
<dbReference type="InterPro" id="IPR011659">
    <property type="entry name" value="WD40"/>
</dbReference>
<dbReference type="PANTHER" id="PTHR36842:SF1">
    <property type="entry name" value="PROTEIN TOLB"/>
    <property type="match status" value="1"/>
</dbReference>
<dbReference type="SUPFAM" id="SSF69304">
    <property type="entry name" value="Tricorn protease N-terminal domain"/>
    <property type="match status" value="1"/>
</dbReference>
<evidence type="ECO:0000256" key="2">
    <source>
        <dbReference type="ARBA" id="ARBA00009820"/>
    </source>
</evidence>
<dbReference type="HAMAP" id="MF_00671">
    <property type="entry name" value="TolB"/>
    <property type="match status" value="1"/>
</dbReference>
<protein>
    <recommendedName>
        <fullName evidence="5">Tol-Pal system protein TolB</fullName>
    </recommendedName>
</protein>
<dbReference type="EMBL" id="JACYFU010000004">
    <property type="protein sequence ID" value="MBD8066869.1"/>
    <property type="molecule type" value="Genomic_DNA"/>
</dbReference>
<dbReference type="GO" id="GO:0051301">
    <property type="term" value="P:cell division"/>
    <property type="evidence" value="ECO:0007669"/>
    <property type="project" value="UniProtKB-UniRule"/>
</dbReference>
<dbReference type="NCBIfam" id="TIGR02800">
    <property type="entry name" value="propeller_TolB"/>
    <property type="match status" value="1"/>
</dbReference>
<gene>
    <name evidence="5 7" type="primary">tolB</name>
    <name evidence="7" type="ORF">IC608_15450</name>
</gene>
<reference evidence="7" key="1">
    <citation type="submission" date="2020-09" db="EMBL/GenBank/DDBJ databases">
        <title>Genome seq and assembly of Devosia sp.</title>
        <authorList>
            <person name="Chhetri G."/>
        </authorList>
    </citation>
    <scope>NUCLEOTIDE SEQUENCE</scope>
    <source>
        <strain evidence="7">PTR5</strain>
    </source>
</reference>
<keyword evidence="5" id="KW-0131">Cell cycle</keyword>
<organism evidence="7 8">
    <name type="scientific">Devosia oryzisoli</name>
    <dbReference type="NCBI Taxonomy" id="2774138"/>
    <lineage>
        <taxon>Bacteria</taxon>
        <taxon>Pseudomonadati</taxon>
        <taxon>Pseudomonadota</taxon>
        <taxon>Alphaproteobacteria</taxon>
        <taxon>Hyphomicrobiales</taxon>
        <taxon>Devosiaceae</taxon>
        <taxon>Devosia</taxon>
    </lineage>
</organism>
<evidence type="ECO:0000256" key="5">
    <source>
        <dbReference type="HAMAP-Rule" id="MF_00671"/>
    </source>
</evidence>
<comment type="subunit">
    <text evidence="5">The Tol-Pal system is composed of five core proteins: the inner membrane proteins TolA, TolQ and TolR, the periplasmic protein TolB and the outer membrane protein Pal. They form a network linking the inner and outer membranes and the peptidoglycan layer.</text>
</comment>
<keyword evidence="8" id="KW-1185">Reference proteome</keyword>
<comment type="caution">
    <text evidence="7">The sequence shown here is derived from an EMBL/GenBank/DDBJ whole genome shotgun (WGS) entry which is preliminary data.</text>
</comment>
<comment type="similarity">
    <text evidence="2 5">Belongs to the TolB family.</text>
</comment>
<dbReference type="Pfam" id="PF04052">
    <property type="entry name" value="TolB_N"/>
    <property type="match status" value="1"/>
</dbReference>
<dbReference type="AlphaFoldDB" id="A0A927FXE0"/>
<comment type="function">
    <text evidence="5">Part of the Tol-Pal system, which plays a role in outer membrane invagination during cell division and is important for maintaining outer membrane integrity.</text>
</comment>
<feature type="signal peptide" evidence="5">
    <location>
        <begin position="1"/>
        <end position="28"/>
    </location>
</feature>
<keyword evidence="5" id="KW-0132">Cell division</keyword>
<dbReference type="SUPFAM" id="SSF52964">
    <property type="entry name" value="TolB, N-terminal domain"/>
    <property type="match status" value="1"/>
</dbReference>
<evidence type="ECO:0000256" key="3">
    <source>
        <dbReference type="ARBA" id="ARBA00022729"/>
    </source>
</evidence>
<proteinExistence type="inferred from homology"/>
<dbReference type="PROSITE" id="PS51318">
    <property type="entry name" value="TAT"/>
    <property type="match status" value="1"/>
</dbReference>
<name>A0A927FXE0_9HYPH</name>
<dbReference type="InterPro" id="IPR006311">
    <property type="entry name" value="TAT_signal"/>
</dbReference>
<dbReference type="Gene3D" id="2.120.10.30">
    <property type="entry name" value="TolB, C-terminal domain"/>
    <property type="match status" value="1"/>
</dbReference>
<evidence type="ECO:0000256" key="4">
    <source>
        <dbReference type="ARBA" id="ARBA00022764"/>
    </source>
</evidence>
<evidence type="ECO:0000259" key="6">
    <source>
        <dbReference type="Pfam" id="PF04052"/>
    </source>
</evidence>
<evidence type="ECO:0000313" key="8">
    <source>
        <dbReference type="Proteomes" id="UP000654108"/>
    </source>
</evidence>
<dbReference type="PANTHER" id="PTHR36842">
    <property type="entry name" value="PROTEIN TOLB HOMOLOG"/>
    <property type="match status" value="1"/>
</dbReference>
<keyword evidence="4 5" id="KW-0574">Periplasm</keyword>
<evidence type="ECO:0000256" key="1">
    <source>
        <dbReference type="ARBA" id="ARBA00004418"/>
    </source>
</evidence>
<accession>A0A927FXE0</accession>
<dbReference type="GO" id="GO:0017038">
    <property type="term" value="P:protein import"/>
    <property type="evidence" value="ECO:0007669"/>
    <property type="project" value="InterPro"/>
</dbReference>
<evidence type="ECO:0000313" key="7">
    <source>
        <dbReference type="EMBL" id="MBD8066869.1"/>
    </source>
</evidence>
<sequence precursor="true">MTLLSRRSALKLGLAGSALLATSPWAMAQLRIVVEGANFQPLPIAIPDFASSDPTFGREIADIVRNNLKRSGLFLPLDPASLPVQVGDVNATPDFNIWRTANVDALVMGAVERGGQISSSVRVWDTQQAAQVVGKSYNTDPNSARRIAHIVSDAIYEQLTGGTGYFDTRVIYVAESGPKANRTRRLAIMDQDGANVQYLTDGSNMALTPRFGPNNDLVTYMNFADGNPQVYLLQLSTGQQQRLANVGSMTFAPRFSPDGNTVAFSVEQAGATNLYAVGTGGGQPVQLTSGAAIDTAPSYSPDGSRILFESDRGGSPQIYMMGASGGNAQRISFGQGSYSTPVWSPKGDLVAFTRQSGGQFHIGVMNPDGSGERLLYSSFHAEGPTWAPNGRVIMFFQDPGGNDGPRLMSVDIWGRNVLTISTETYASDPSWSALRG</sequence>
<dbReference type="GO" id="GO:0042597">
    <property type="term" value="C:periplasmic space"/>
    <property type="evidence" value="ECO:0007669"/>
    <property type="project" value="UniProtKB-SubCell"/>
</dbReference>
<dbReference type="Pfam" id="PF07676">
    <property type="entry name" value="PD40"/>
    <property type="match status" value="4"/>
</dbReference>
<dbReference type="InterPro" id="IPR007195">
    <property type="entry name" value="TolB_N"/>
</dbReference>